<dbReference type="AlphaFoldDB" id="F9W9H1"/>
<name>F9W9H1_TRYCI</name>
<dbReference type="VEuPathDB" id="TriTrypDB:TcIL3000_0_45620"/>
<comment type="caution">
    <text evidence="1">The sequence shown here is derived from an EMBL/GenBank/DDBJ whole genome shotgun (WGS) entry which is preliminary data.</text>
</comment>
<evidence type="ECO:0000313" key="2">
    <source>
        <dbReference type="Proteomes" id="UP000000702"/>
    </source>
</evidence>
<dbReference type="Proteomes" id="UP000000702">
    <property type="component" value="Unassembled WGS sequence"/>
</dbReference>
<sequence>MRRFPSAFPTRPLLRAPRFTRHCQGTPETPDTIKNAIAADEMAQRRREEAVDSRSVVFACGSSADHRPRIAAAEAFDVAAAALPHTPNFCFLNVSFDYAAMVDAPEVVWYNLCRANSVTPSTVRPQELHMIGGATRMQRPGGGFIQVLLGCIPDLQSDIFTFDTVPEEEDLKEPNRPPPAICFAFMDSRLTLQYERQLTDHLQVLGERLGECPLIGGVYPASQKSANDVGSRTGGDGNDQSLNSEMGDSLFYLNDRVYVGSAAGAVIRSKMVKARFANIIPSISVHKARVTSCSQYAKGVYTIEALDNRRATDVIRDIYCLPEMQGKPSKVFLGLHHGDLRVPVSFIGDPSSGELRFTAPKRVEVHSNETIELLVDDVELDSEVGAGALIGLQKQAQIKYVEKDINVAGDARRSVVASSAAAFHFSHPGMNVLVHPDVNLTLGSSSVLYAPSLLQRCLGRFCPSTGAFCPGQVASFDGVSGVFSRSSSYAILEGLS</sequence>
<reference evidence="2" key="1">
    <citation type="submission" date="2011-07" db="EMBL/GenBank/DDBJ databases">
        <title>Divergent evolution of antigenic variation in African trypanosomes.</title>
        <authorList>
            <person name="Jackson A.P."/>
            <person name="Berry A."/>
            <person name="Allison H.C."/>
            <person name="Burton P."/>
            <person name="Anderson J."/>
            <person name="Aslett M."/>
            <person name="Brown R."/>
            <person name="Corton N."/>
            <person name="Harris D."/>
            <person name="Hauser H."/>
            <person name="Gamble J."/>
            <person name="Gilderthorp R."/>
            <person name="McQuillan J."/>
            <person name="Quail M.A."/>
            <person name="Sanders M."/>
            <person name="Van Tonder A."/>
            <person name="Ginger M.L."/>
            <person name="Donelson J.E."/>
            <person name="Field M.C."/>
            <person name="Barry J.D."/>
            <person name="Berriman M."/>
            <person name="Hertz-Fowler C."/>
        </authorList>
    </citation>
    <scope>NUCLEOTIDE SEQUENCE [LARGE SCALE GENOMIC DNA]</scope>
    <source>
        <strain evidence="2">IL3000</strain>
    </source>
</reference>
<keyword evidence="2" id="KW-1185">Reference proteome</keyword>
<dbReference type="EMBL" id="CAEQ01001308">
    <property type="protein sequence ID" value="CCD13871.1"/>
    <property type="molecule type" value="Genomic_DNA"/>
</dbReference>
<dbReference type="OMA" id="PEVVWFN"/>
<proteinExistence type="predicted"/>
<gene>
    <name evidence="1" type="ORF">TCIL3000_0_45620</name>
</gene>
<accession>F9W9H1</accession>
<protein>
    <submittedName>
        <fullName evidence="1">WGS project CAEQ00000000 data, annotated contig 1860</fullName>
    </submittedName>
</protein>
<evidence type="ECO:0000313" key="1">
    <source>
        <dbReference type="EMBL" id="CCD13871.1"/>
    </source>
</evidence>
<reference evidence="1 2" key="2">
    <citation type="journal article" date="2012" name="Proc. Natl. Acad. Sci. U.S.A.">
        <title>Antigenic diversity is generated by distinct evolutionary mechanisms in African trypanosome species.</title>
        <authorList>
            <person name="Jackson A.P."/>
            <person name="Berry A."/>
            <person name="Aslett M."/>
            <person name="Allison H.C."/>
            <person name="Burton P."/>
            <person name="Vavrova-Anderson J."/>
            <person name="Brown R."/>
            <person name="Browne H."/>
            <person name="Corton N."/>
            <person name="Hauser H."/>
            <person name="Gamble J."/>
            <person name="Gilderthorp R."/>
            <person name="Marcello L."/>
            <person name="McQuillan J."/>
            <person name="Otto T.D."/>
            <person name="Quail M.A."/>
            <person name="Sanders M.J."/>
            <person name="van Tonder A."/>
            <person name="Ginger M.L."/>
            <person name="Field M.C."/>
            <person name="Barry J.D."/>
            <person name="Hertz-Fowler C."/>
            <person name="Berriman M."/>
        </authorList>
    </citation>
    <scope>NUCLEOTIDE SEQUENCE [LARGE SCALE GENOMIC DNA]</scope>
    <source>
        <strain evidence="1 2">IL3000</strain>
    </source>
</reference>
<organism evidence="1 2">
    <name type="scientific">Trypanosoma congolense (strain IL3000)</name>
    <dbReference type="NCBI Taxonomy" id="1068625"/>
    <lineage>
        <taxon>Eukaryota</taxon>
        <taxon>Discoba</taxon>
        <taxon>Euglenozoa</taxon>
        <taxon>Kinetoplastea</taxon>
        <taxon>Metakinetoplastina</taxon>
        <taxon>Trypanosomatida</taxon>
        <taxon>Trypanosomatidae</taxon>
        <taxon>Trypanosoma</taxon>
        <taxon>Nannomonas</taxon>
    </lineage>
</organism>